<keyword evidence="3" id="KW-1185">Reference proteome</keyword>
<sequence length="55" mass="6627">MTELYTTFYSLIIIIWIVWGIVTIAFIFAGCLILYELLIMPIYEMICEYLEKKRK</sequence>
<dbReference type="EMBL" id="CP101620">
    <property type="protein sequence ID" value="UTY39402.1"/>
    <property type="molecule type" value="Genomic_DNA"/>
</dbReference>
<keyword evidence="1" id="KW-1133">Transmembrane helix</keyword>
<proteinExistence type="predicted"/>
<keyword evidence="1" id="KW-0812">Transmembrane</keyword>
<gene>
    <name evidence="2" type="ORF">NMU03_00790</name>
</gene>
<keyword evidence="1" id="KW-0472">Membrane</keyword>
<evidence type="ECO:0000313" key="3">
    <source>
        <dbReference type="Proteomes" id="UP001060112"/>
    </source>
</evidence>
<dbReference type="Proteomes" id="UP001060112">
    <property type="component" value="Chromosome"/>
</dbReference>
<reference evidence="2" key="1">
    <citation type="submission" date="2022-07" db="EMBL/GenBank/DDBJ databases">
        <title>Faecal culturing of patients with breast cancer.</title>
        <authorList>
            <person name="Teng N.M.Y."/>
            <person name="Kiu R."/>
            <person name="Evans R."/>
            <person name="Baker D.J."/>
            <person name="Zenner C."/>
            <person name="Robinson S.D."/>
            <person name="Hall L.J."/>
        </authorList>
    </citation>
    <scope>NUCLEOTIDE SEQUENCE</scope>
    <source>
        <strain evidence="2">LH1062</strain>
    </source>
</reference>
<feature type="transmembrane region" description="Helical" evidence="1">
    <location>
        <begin position="6"/>
        <end position="35"/>
    </location>
</feature>
<evidence type="ECO:0000313" key="2">
    <source>
        <dbReference type="EMBL" id="UTY39402.1"/>
    </source>
</evidence>
<protein>
    <submittedName>
        <fullName evidence="2">Uncharacterized protein</fullName>
    </submittedName>
</protein>
<name>A0ABY5I206_9FIRM</name>
<accession>A0ABY5I206</accession>
<organism evidence="2 3">
    <name type="scientific">Allocoprobacillus halotolerans</name>
    <dbReference type="NCBI Taxonomy" id="2944914"/>
    <lineage>
        <taxon>Bacteria</taxon>
        <taxon>Bacillati</taxon>
        <taxon>Bacillota</taxon>
        <taxon>Erysipelotrichia</taxon>
        <taxon>Erysipelotrichales</taxon>
        <taxon>Erysipelotrichaceae</taxon>
        <taxon>Allocoprobacillus</taxon>
    </lineage>
</organism>
<evidence type="ECO:0000256" key="1">
    <source>
        <dbReference type="SAM" id="Phobius"/>
    </source>
</evidence>
<dbReference type="RefSeq" id="WP_290140475.1">
    <property type="nucleotide sequence ID" value="NZ_CP101620.1"/>
</dbReference>